<keyword evidence="4" id="KW-0378">Hydrolase</keyword>
<dbReference type="EC" id="3.5.1.19" evidence="6"/>
<feature type="domain" description="Isochorismatase-like" evidence="8">
    <location>
        <begin position="9"/>
        <end position="228"/>
    </location>
</feature>
<dbReference type="InterPro" id="IPR052347">
    <property type="entry name" value="Isochorismatase_Nicotinamidase"/>
</dbReference>
<keyword evidence="2" id="KW-0662">Pyridine nucleotide biosynthesis</keyword>
<dbReference type="InterPro" id="IPR036380">
    <property type="entry name" value="Isochorismatase-like_sf"/>
</dbReference>
<dbReference type="SUPFAM" id="SSF52499">
    <property type="entry name" value="Isochorismatase-like hydrolases"/>
    <property type="match status" value="1"/>
</dbReference>
<dbReference type="AlphaFoldDB" id="A0AAN6PIL9"/>
<evidence type="ECO:0000256" key="4">
    <source>
        <dbReference type="ARBA" id="ARBA00022801"/>
    </source>
</evidence>
<comment type="caution">
    <text evidence="9">The sequence shown here is derived from an EMBL/GenBank/DDBJ whole genome shotgun (WGS) entry which is preliminary data.</text>
</comment>
<evidence type="ECO:0000256" key="5">
    <source>
        <dbReference type="ARBA" id="ARBA00037900"/>
    </source>
</evidence>
<evidence type="ECO:0000259" key="8">
    <source>
        <dbReference type="Pfam" id="PF00857"/>
    </source>
</evidence>
<accession>A0AAN6PIL9</accession>
<comment type="similarity">
    <text evidence="1">Belongs to the isochorismatase family.</text>
</comment>
<reference evidence="10" key="1">
    <citation type="journal article" date="2023" name="Mol. Phylogenet. Evol.">
        <title>Genome-scale phylogeny and comparative genomics of the fungal order Sordariales.</title>
        <authorList>
            <person name="Hensen N."/>
            <person name="Bonometti L."/>
            <person name="Westerberg I."/>
            <person name="Brannstrom I.O."/>
            <person name="Guillou S."/>
            <person name="Cros-Aarteil S."/>
            <person name="Calhoun S."/>
            <person name="Haridas S."/>
            <person name="Kuo A."/>
            <person name="Mondo S."/>
            <person name="Pangilinan J."/>
            <person name="Riley R."/>
            <person name="LaButti K."/>
            <person name="Andreopoulos B."/>
            <person name="Lipzen A."/>
            <person name="Chen C."/>
            <person name="Yan M."/>
            <person name="Daum C."/>
            <person name="Ng V."/>
            <person name="Clum A."/>
            <person name="Steindorff A."/>
            <person name="Ohm R.A."/>
            <person name="Martin F."/>
            <person name="Silar P."/>
            <person name="Natvig D.O."/>
            <person name="Lalanne C."/>
            <person name="Gautier V."/>
            <person name="Ament-Velasquez S.L."/>
            <person name="Kruys A."/>
            <person name="Hutchinson M.I."/>
            <person name="Powell A.J."/>
            <person name="Barry K."/>
            <person name="Miller A.N."/>
            <person name="Grigoriev I.V."/>
            <person name="Debuchy R."/>
            <person name="Gladieux P."/>
            <person name="Hiltunen Thoren M."/>
            <person name="Johannesson H."/>
        </authorList>
    </citation>
    <scope>NUCLEOTIDE SEQUENCE [LARGE SCALE GENOMIC DNA]</scope>
    <source>
        <strain evidence="10">CBS 284.82</strain>
    </source>
</reference>
<dbReference type="Pfam" id="PF00857">
    <property type="entry name" value="Isochorismatase"/>
    <property type="match status" value="1"/>
</dbReference>
<sequence>MADPAFRPALLVVDMQEDFCPPNGSLAVPEGRSITPLINTLLALPAATLPLKIATKDWHPSDHISFASNHPGPPPKRPFLDTTTITNPLNPSGGESYTTRLWPAHCIQSTPGAALIPELNTTHLTHIIEKGTDPRVEMYSAFYCPLNNPRLPDTDSGLADLLRSRGTTHVYVVGLAADYCVRSTAEDAVREGFEAYVIEEATRAVEPAGWEACKREMEGNGVRVVGWEGLEVRRLFGGGEEVS</sequence>
<proteinExistence type="inferred from homology"/>
<organism evidence="9 10">
    <name type="scientific">Parachaetomium inaequale</name>
    <dbReference type="NCBI Taxonomy" id="2588326"/>
    <lineage>
        <taxon>Eukaryota</taxon>
        <taxon>Fungi</taxon>
        <taxon>Dikarya</taxon>
        <taxon>Ascomycota</taxon>
        <taxon>Pezizomycotina</taxon>
        <taxon>Sordariomycetes</taxon>
        <taxon>Sordariomycetidae</taxon>
        <taxon>Sordariales</taxon>
        <taxon>Chaetomiaceae</taxon>
        <taxon>Parachaetomium</taxon>
    </lineage>
</organism>
<name>A0AAN6PIL9_9PEZI</name>
<evidence type="ECO:0000313" key="10">
    <source>
        <dbReference type="Proteomes" id="UP001303115"/>
    </source>
</evidence>
<dbReference type="GO" id="GO:0019363">
    <property type="term" value="P:pyridine nucleotide biosynthetic process"/>
    <property type="evidence" value="ECO:0007669"/>
    <property type="project" value="UniProtKB-KW"/>
</dbReference>
<keyword evidence="3" id="KW-0479">Metal-binding</keyword>
<dbReference type="PANTHER" id="PTHR11080">
    <property type="entry name" value="PYRAZINAMIDASE/NICOTINAMIDASE"/>
    <property type="match status" value="1"/>
</dbReference>
<keyword evidence="10" id="KW-1185">Reference proteome</keyword>
<evidence type="ECO:0000256" key="1">
    <source>
        <dbReference type="ARBA" id="ARBA00006336"/>
    </source>
</evidence>
<gene>
    <name evidence="9" type="ORF">C8A01DRAFT_34515</name>
</gene>
<evidence type="ECO:0000256" key="6">
    <source>
        <dbReference type="ARBA" id="ARBA00039017"/>
    </source>
</evidence>
<dbReference type="Proteomes" id="UP001303115">
    <property type="component" value="Unassembled WGS sequence"/>
</dbReference>
<dbReference type="Gene3D" id="3.40.50.850">
    <property type="entry name" value="Isochorismatase-like"/>
    <property type="match status" value="1"/>
</dbReference>
<dbReference type="PANTHER" id="PTHR11080:SF2">
    <property type="entry name" value="LD05707P"/>
    <property type="match status" value="1"/>
</dbReference>
<evidence type="ECO:0000256" key="2">
    <source>
        <dbReference type="ARBA" id="ARBA00022642"/>
    </source>
</evidence>
<evidence type="ECO:0000313" key="9">
    <source>
        <dbReference type="EMBL" id="KAK4041432.1"/>
    </source>
</evidence>
<protein>
    <recommendedName>
        <fullName evidence="6">nicotinamidase</fullName>
        <ecNumber evidence="6">3.5.1.19</ecNumber>
    </recommendedName>
    <alternativeName>
        <fullName evidence="7">Nicotinamide deamidase</fullName>
    </alternativeName>
</protein>
<dbReference type="GO" id="GO:0008936">
    <property type="term" value="F:nicotinamidase activity"/>
    <property type="evidence" value="ECO:0007669"/>
    <property type="project" value="UniProtKB-EC"/>
</dbReference>
<dbReference type="InterPro" id="IPR000868">
    <property type="entry name" value="Isochorismatase-like_dom"/>
</dbReference>
<dbReference type="GO" id="GO:0046872">
    <property type="term" value="F:metal ion binding"/>
    <property type="evidence" value="ECO:0007669"/>
    <property type="project" value="UniProtKB-KW"/>
</dbReference>
<evidence type="ECO:0000256" key="3">
    <source>
        <dbReference type="ARBA" id="ARBA00022723"/>
    </source>
</evidence>
<dbReference type="EMBL" id="MU854357">
    <property type="protein sequence ID" value="KAK4041432.1"/>
    <property type="molecule type" value="Genomic_DNA"/>
</dbReference>
<evidence type="ECO:0000256" key="7">
    <source>
        <dbReference type="ARBA" id="ARBA00043224"/>
    </source>
</evidence>
<comment type="pathway">
    <text evidence="5">Cofactor biosynthesis; nicotinate biosynthesis; nicotinate from nicotinamide: step 1/1.</text>
</comment>
<dbReference type="CDD" id="cd01011">
    <property type="entry name" value="nicotinamidase"/>
    <property type="match status" value="1"/>
</dbReference>